<evidence type="ECO:0000259" key="3">
    <source>
        <dbReference type="SMART" id="SM00559"/>
    </source>
</evidence>
<reference evidence="4" key="1">
    <citation type="journal article" date="2014" name="Int. J. Syst. Evol. Microbiol.">
        <title>Complete genome sequence of Corynebacterium casei LMG S-19264T (=DSM 44701T), isolated from a smear-ripened cheese.</title>
        <authorList>
            <consortium name="US DOE Joint Genome Institute (JGI-PGF)"/>
            <person name="Walter F."/>
            <person name="Albersmeier A."/>
            <person name="Kalinowski J."/>
            <person name="Ruckert C."/>
        </authorList>
    </citation>
    <scope>NUCLEOTIDE SEQUENCE</scope>
    <source>
        <strain evidence="4">JCM 3086</strain>
    </source>
</reference>
<dbReference type="SMART" id="SM00559">
    <property type="entry name" value="Ku78"/>
    <property type="match status" value="1"/>
</dbReference>
<dbReference type="GO" id="GO:0003690">
    <property type="term" value="F:double-stranded DNA binding"/>
    <property type="evidence" value="ECO:0007669"/>
    <property type="project" value="TreeGrafter"/>
</dbReference>
<dbReference type="InterPro" id="IPR016194">
    <property type="entry name" value="SPOC-like_C_dom_sf"/>
</dbReference>
<dbReference type="PANTHER" id="PTHR41251:SF1">
    <property type="entry name" value="NON-HOMOLOGOUS END JOINING PROTEIN KU"/>
    <property type="match status" value="1"/>
</dbReference>
<dbReference type="InterPro" id="IPR009187">
    <property type="entry name" value="Prok_Ku"/>
</dbReference>
<dbReference type="AlphaFoldDB" id="A0A917PE90"/>
<dbReference type="SUPFAM" id="SSF100939">
    <property type="entry name" value="SPOC domain-like"/>
    <property type="match status" value="1"/>
</dbReference>
<dbReference type="InterPro" id="IPR006164">
    <property type="entry name" value="DNA_bd_Ku70/Ku80"/>
</dbReference>
<name>A0A917PE90_9ACTN</name>
<proteinExistence type="predicted"/>
<dbReference type="GO" id="GO:0006303">
    <property type="term" value="P:double-strand break repair via nonhomologous end joining"/>
    <property type="evidence" value="ECO:0007669"/>
    <property type="project" value="InterPro"/>
</dbReference>
<evidence type="ECO:0000313" key="4">
    <source>
        <dbReference type="EMBL" id="GGJ72934.1"/>
    </source>
</evidence>
<feature type="domain" description="Ku" evidence="3">
    <location>
        <begin position="3"/>
        <end position="132"/>
    </location>
</feature>
<accession>A0A917PE90</accession>
<sequence>MLDQEVAWADVGRGVEMPDGTLAVLDDADLERLPLPSRRVIDVLGFVESDTVEPVSYQRAYYARPASPAAERPYEVLVAALARTGLVGITRTALRSRERLAVLYPWHGVLVVHTAFWPDEIREPAPAATGPVTERELELAEVLLGQLQGIDAQAVHDDYAKALHQLVAALSSGRTPAAPAVPREPPLNLMAALEASIRAARRDQSS</sequence>
<dbReference type="PANTHER" id="PTHR41251">
    <property type="entry name" value="NON-HOMOLOGOUS END JOINING PROTEIN KU"/>
    <property type="match status" value="1"/>
</dbReference>
<comment type="caution">
    <text evidence="4">The sequence shown here is derived from an EMBL/GenBank/DDBJ whole genome shotgun (WGS) entry which is preliminary data.</text>
</comment>
<reference evidence="4" key="2">
    <citation type="submission" date="2020-09" db="EMBL/GenBank/DDBJ databases">
        <authorList>
            <person name="Sun Q."/>
            <person name="Ohkuma M."/>
        </authorList>
    </citation>
    <scope>NUCLEOTIDE SEQUENCE</scope>
    <source>
        <strain evidence="4">JCM 3086</strain>
    </source>
</reference>
<protein>
    <recommendedName>
        <fullName evidence="3">Ku domain-containing protein</fullName>
    </recommendedName>
</protein>
<dbReference type="RefSeq" id="WP_268248802.1">
    <property type="nucleotide sequence ID" value="NZ_BMQA01000163.1"/>
</dbReference>
<keyword evidence="2" id="KW-0233">DNA recombination</keyword>
<keyword evidence="1" id="KW-0238">DNA-binding</keyword>
<evidence type="ECO:0000313" key="5">
    <source>
        <dbReference type="Proteomes" id="UP000657574"/>
    </source>
</evidence>
<dbReference type="Proteomes" id="UP000657574">
    <property type="component" value="Unassembled WGS sequence"/>
</dbReference>
<keyword evidence="5" id="KW-1185">Reference proteome</keyword>
<gene>
    <name evidence="4" type="ORF">GCM10010121_099400</name>
</gene>
<dbReference type="EMBL" id="BMQA01000163">
    <property type="protein sequence ID" value="GGJ72934.1"/>
    <property type="molecule type" value="Genomic_DNA"/>
</dbReference>
<dbReference type="GO" id="GO:0006310">
    <property type="term" value="P:DNA recombination"/>
    <property type="evidence" value="ECO:0007669"/>
    <property type="project" value="UniProtKB-KW"/>
</dbReference>
<dbReference type="Pfam" id="PF02735">
    <property type="entry name" value="Ku"/>
    <property type="match status" value="1"/>
</dbReference>
<dbReference type="Gene3D" id="2.40.290.10">
    <property type="match status" value="1"/>
</dbReference>
<evidence type="ECO:0000256" key="1">
    <source>
        <dbReference type="ARBA" id="ARBA00023125"/>
    </source>
</evidence>
<organism evidence="4 5">
    <name type="scientific">Streptomyces brasiliensis</name>
    <dbReference type="NCBI Taxonomy" id="1954"/>
    <lineage>
        <taxon>Bacteria</taxon>
        <taxon>Bacillati</taxon>
        <taxon>Actinomycetota</taxon>
        <taxon>Actinomycetes</taxon>
        <taxon>Kitasatosporales</taxon>
        <taxon>Streptomycetaceae</taxon>
        <taxon>Streptomyces</taxon>
    </lineage>
</organism>
<evidence type="ECO:0000256" key="2">
    <source>
        <dbReference type="ARBA" id="ARBA00023172"/>
    </source>
</evidence>